<evidence type="ECO:0000313" key="5">
    <source>
        <dbReference type="Proteomes" id="UP000179441"/>
    </source>
</evidence>
<keyword evidence="1" id="KW-0159">Chromosome partition</keyword>
<dbReference type="PANTHER" id="PTHR33375">
    <property type="entry name" value="CHROMOSOME-PARTITIONING PROTEIN PARB-RELATED"/>
    <property type="match status" value="1"/>
</dbReference>
<feature type="compositionally biased region" description="Low complexity" evidence="2">
    <location>
        <begin position="236"/>
        <end position="247"/>
    </location>
</feature>
<dbReference type="SMART" id="SM00470">
    <property type="entry name" value="ParB"/>
    <property type="match status" value="1"/>
</dbReference>
<feature type="domain" description="ParB-like N-terminal" evidence="3">
    <location>
        <begin position="34"/>
        <end position="134"/>
    </location>
</feature>
<organism evidence="4 5">
    <name type="scientific">Mycobacteroides chelonae</name>
    <name type="common">Mycobacterium chelonae</name>
    <dbReference type="NCBI Taxonomy" id="1774"/>
    <lineage>
        <taxon>Bacteria</taxon>
        <taxon>Bacillati</taxon>
        <taxon>Actinomycetota</taxon>
        <taxon>Actinomycetes</taxon>
        <taxon>Mycobacteriales</taxon>
        <taxon>Mycobacteriaceae</taxon>
        <taxon>Mycobacteroides</taxon>
    </lineage>
</organism>
<gene>
    <name evidence="4" type="ORF">BKG84_24845</name>
</gene>
<dbReference type="Gene3D" id="1.10.10.2830">
    <property type="match status" value="1"/>
</dbReference>
<accession>A0A1S1M0P3</accession>
<keyword evidence="5" id="KW-1185">Reference proteome</keyword>
<dbReference type="RefSeq" id="WP_070952828.1">
    <property type="nucleotide sequence ID" value="NZ_MLIS01000004.1"/>
</dbReference>
<dbReference type="InterPro" id="IPR050336">
    <property type="entry name" value="Chromosome_partition/occlusion"/>
</dbReference>
<dbReference type="Gene3D" id="3.90.1530.30">
    <property type="match status" value="1"/>
</dbReference>
<evidence type="ECO:0000313" key="4">
    <source>
        <dbReference type="EMBL" id="OHU76123.1"/>
    </source>
</evidence>
<dbReference type="PANTHER" id="PTHR33375:SF1">
    <property type="entry name" value="CHROMOSOME-PARTITIONING PROTEIN PARB-RELATED"/>
    <property type="match status" value="1"/>
</dbReference>
<dbReference type="Pfam" id="PF17762">
    <property type="entry name" value="HTH_ParB"/>
    <property type="match status" value="1"/>
</dbReference>
<dbReference type="GO" id="GO:0005694">
    <property type="term" value="C:chromosome"/>
    <property type="evidence" value="ECO:0007669"/>
    <property type="project" value="TreeGrafter"/>
</dbReference>
<dbReference type="EMBL" id="MLIS01000004">
    <property type="protein sequence ID" value="OHU76123.1"/>
    <property type="molecule type" value="Genomic_DNA"/>
</dbReference>
<dbReference type="InterPro" id="IPR036086">
    <property type="entry name" value="ParB/Sulfiredoxin_sf"/>
</dbReference>
<dbReference type="InterPro" id="IPR041468">
    <property type="entry name" value="HTH_ParB/Spo0J"/>
</dbReference>
<proteinExistence type="predicted"/>
<feature type="region of interest" description="Disordered" evidence="2">
    <location>
        <begin position="220"/>
        <end position="258"/>
    </location>
</feature>
<sequence length="293" mass="31732">MARGGIRNSFDDLPVGKDSPVDGENVVAYVSGSRSVPLRELVGNPKNPRDDIGDLEDLASIAERQLQPVVVVTRAAYEKLYPEVQINARWVVVIGNRRLAAAHKYGRPELDIVVRDDLAVDHGTLLSSIISENVDRDDFDVIEEAKAVQQLVDKVGSADEAAKLLHKSKGWISQRRSLLGLAPELQASVRRRELAVREARSLARLPKEEQIARWRAATENGAVGEGSGGSDGTHQPESGSSPSDESGTNQTRAVTRALKKFDSAPAALAVALRDHLGEARAKTLASELRKACK</sequence>
<name>A0A1S1M0P3_MYCCH</name>
<dbReference type="GO" id="GO:0007059">
    <property type="term" value="P:chromosome segregation"/>
    <property type="evidence" value="ECO:0007669"/>
    <property type="project" value="UniProtKB-KW"/>
</dbReference>
<dbReference type="Pfam" id="PF02195">
    <property type="entry name" value="ParB_N"/>
    <property type="match status" value="1"/>
</dbReference>
<comment type="caution">
    <text evidence="4">The sequence shown here is derived from an EMBL/GenBank/DDBJ whole genome shotgun (WGS) entry which is preliminary data.</text>
</comment>
<evidence type="ECO:0000259" key="3">
    <source>
        <dbReference type="SMART" id="SM00470"/>
    </source>
</evidence>
<dbReference type="GO" id="GO:0045881">
    <property type="term" value="P:positive regulation of sporulation resulting in formation of a cellular spore"/>
    <property type="evidence" value="ECO:0007669"/>
    <property type="project" value="TreeGrafter"/>
</dbReference>
<reference evidence="4 5" key="1">
    <citation type="submission" date="2016-10" db="EMBL/GenBank/DDBJ databases">
        <title>Evaluation of Human, Veterinary and Environmental Mycobacterium chelonae Isolates by Core Genome Phylogenomic Analysis, Targeted Gene Comparison, and Anti-microbial Susceptibility Patterns: A Tale of Mistaken Identities.</title>
        <authorList>
            <person name="Fogelson S.B."/>
            <person name="Camus A.C."/>
            <person name="Lorenz W."/>
            <person name="Vasireddy R."/>
            <person name="Vasireddy S."/>
            <person name="Smith T."/>
            <person name="Brown-Elliott B.A."/>
            <person name="Wallace R.J.Jr."/>
            <person name="Hasan N.A."/>
            <person name="Reischl U."/>
            <person name="Sanchez S."/>
        </authorList>
    </citation>
    <scope>NUCLEOTIDE SEQUENCE [LARGE SCALE GENOMIC DNA]</scope>
    <source>
        <strain evidence="4 5">15518</strain>
    </source>
</reference>
<dbReference type="Proteomes" id="UP000179441">
    <property type="component" value="Unassembled WGS sequence"/>
</dbReference>
<protein>
    <submittedName>
        <fullName evidence="4">Peptide transporter</fullName>
    </submittedName>
</protein>
<dbReference type="SUPFAM" id="SSF109709">
    <property type="entry name" value="KorB DNA-binding domain-like"/>
    <property type="match status" value="1"/>
</dbReference>
<dbReference type="AlphaFoldDB" id="A0A1S1M0P3"/>
<dbReference type="SUPFAM" id="SSF110849">
    <property type="entry name" value="ParB/Sulfiredoxin"/>
    <property type="match status" value="1"/>
</dbReference>
<evidence type="ECO:0000256" key="2">
    <source>
        <dbReference type="SAM" id="MobiDB-lite"/>
    </source>
</evidence>
<dbReference type="InterPro" id="IPR003115">
    <property type="entry name" value="ParB_N"/>
</dbReference>
<evidence type="ECO:0000256" key="1">
    <source>
        <dbReference type="ARBA" id="ARBA00022829"/>
    </source>
</evidence>